<dbReference type="GO" id="GO:0050661">
    <property type="term" value="F:NADP binding"/>
    <property type="evidence" value="ECO:0007669"/>
    <property type="project" value="UniProtKB-UniRule"/>
</dbReference>
<dbReference type="Gene3D" id="3.30.360.10">
    <property type="entry name" value="Dihydrodipicolinate Reductase, domain 2"/>
    <property type="match status" value="1"/>
</dbReference>
<keyword evidence="5 6" id="KW-0520">NAD</keyword>
<comment type="similarity">
    <text evidence="1 6">Belongs to the L-aspartate dehydrogenase family.</text>
</comment>
<dbReference type="STRING" id="1848.SAMN05443637_109170"/>
<feature type="binding site" evidence="6">
    <location>
        <position position="116"/>
    </location>
    <ligand>
        <name>NAD(+)</name>
        <dbReference type="ChEBI" id="CHEBI:57540"/>
    </ligand>
</feature>
<dbReference type="InterPro" id="IPR005106">
    <property type="entry name" value="Asp/hSer_DH_NAD-bd"/>
</dbReference>
<comment type="miscellaneous">
    <text evidence="6">The iminoaspartate product is unstable in aqueous solution and can decompose to oxaloacetate and ammonia.</text>
</comment>
<dbReference type="SUPFAM" id="SSF55347">
    <property type="entry name" value="Glyceraldehyde-3-phosphate dehydrogenase-like, C-terminal domain"/>
    <property type="match status" value="1"/>
</dbReference>
<keyword evidence="3 6" id="KW-0521">NADP</keyword>
<proteinExistence type="inferred from homology"/>
<accession>A0A1M6U704</accession>
<feature type="domain" description="Aspartate/homoserine dehydrogenase NAD-binding" evidence="8">
    <location>
        <begin position="18"/>
        <end position="96"/>
    </location>
</feature>
<evidence type="ECO:0000256" key="1">
    <source>
        <dbReference type="ARBA" id="ARBA00008331"/>
    </source>
</evidence>
<evidence type="ECO:0000256" key="4">
    <source>
        <dbReference type="ARBA" id="ARBA00023002"/>
    </source>
</evidence>
<evidence type="ECO:0000259" key="7">
    <source>
        <dbReference type="Pfam" id="PF01958"/>
    </source>
</evidence>
<evidence type="ECO:0000259" key="8">
    <source>
        <dbReference type="Pfam" id="PF03447"/>
    </source>
</evidence>
<evidence type="ECO:0000256" key="3">
    <source>
        <dbReference type="ARBA" id="ARBA00022857"/>
    </source>
</evidence>
<dbReference type="InterPro" id="IPR020626">
    <property type="entry name" value="Asp_DH_prok"/>
</dbReference>
<evidence type="ECO:0000256" key="6">
    <source>
        <dbReference type="HAMAP-Rule" id="MF_01265"/>
    </source>
</evidence>
<dbReference type="GO" id="GO:0033735">
    <property type="term" value="F:aspartate dehydrogenase [NAD(P)+] activity"/>
    <property type="evidence" value="ECO:0007669"/>
    <property type="project" value="UniProtKB-EC"/>
</dbReference>
<dbReference type="UniPathway" id="UPA00253">
    <property type="reaction ID" value="UER00456"/>
</dbReference>
<dbReference type="Proteomes" id="UP000184363">
    <property type="component" value="Unassembled WGS sequence"/>
</dbReference>
<dbReference type="PANTHER" id="PTHR31873:SF6">
    <property type="entry name" value="ASPARTATE DEHYDROGENASE DOMAIN-CONTAINING PROTEIN"/>
    <property type="match status" value="1"/>
</dbReference>
<dbReference type="SUPFAM" id="SSF51735">
    <property type="entry name" value="NAD(P)-binding Rossmann-fold domains"/>
    <property type="match status" value="1"/>
</dbReference>
<dbReference type="GO" id="GO:0051287">
    <property type="term" value="F:NAD binding"/>
    <property type="evidence" value="ECO:0007669"/>
    <property type="project" value="UniProtKB-UniRule"/>
</dbReference>
<feature type="domain" description="Aspartate dehydrogenase" evidence="7">
    <location>
        <begin position="155"/>
        <end position="242"/>
    </location>
</feature>
<dbReference type="GO" id="GO:0016639">
    <property type="term" value="F:oxidoreductase activity, acting on the CH-NH2 group of donors, NAD or NADP as acceptor"/>
    <property type="evidence" value="ECO:0007669"/>
    <property type="project" value="UniProtKB-UniRule"/>
</dbReference>
<dbReference type="EC" id="1.4.1.21" evidence="6"/>
<dbReference type="HAMAP" id="MF_01265">
    <property type="entry name" value="NadX"/>
    <property type="match status" value="1"/>
</dbReference>
<dbReference type="AlphaFoldDB" id="A0A1M6U704"/>
<feature type="binding site" evidence="6">
    <location>
        <position position="176"/>
    </location>
    <ligand>
        <name>NAD(+)</name>
        <dbReference type="ChEBI" id="CHEBI:57540"/>
    </ligand>
</feature>
<dbReference type="InterPro" id="IPR036291">
    <property type="entry name" value="NAD(P)-bd_dom_sf"/>
</dbReference>
<dbReference type="InterPro" id="IPR002811">
    <property type="entry name" value="Asp_DH"/>
</dbReference>
<keyword evidence="10" id="KW-1185">Reference proteome</keyword>
<protein>
    <recommendedName>
        <fullName evidence="6">L-aspartate dehydrogenase</fullName>
        <ecNumber evidence="6">1.4.1.21</ecNumber>
    </recommendedName>
</protein>
<dbReference type="Gene3D" id="3.40.50.720">
    <property type="entry name" value="NAD(P)-binding Rossmann-like Domain"/>
    <property type="match status" value="1"/>
</dbReference>
<reference evidence="9 10" key="1">
    <citation type="submission" date="2016-11" db="EMBL/GenBank/DDBJ databases">
        <authorList>
            <person name="Jaros S."/>
            <person name="Januszkiewicz K."/>
            <person name="Wedrychowicz H."/>
        </authorList>
    </citation>
    <scope>NUCLEOTIDE SEQUENCE [LARGE SCALE GENOMIC DNA]</scope>
    <source>
        <strain evidence="9 10">DSM 43832</strain>
    </source>
</reference>
<keyword evidence="4 6" id="KW-0560">Oxidoreductase</keyword>
<organism evidence="9 10">
    <name type="scientific">Pseudonocardia thermophila</name>
    <dbReference type="NCBI Taxonomy" id="1848"/>
    <lineage>
        <taxon>Bacteria</taxon>
        <taxon>Bacillati</taxon>
        <taxon>Actinomycetota</taxon>
        <taxon>Actinomycetes</taxon>
        <taxon>Pseudonocardiales</taxon>
        <taxon>Pseudonocardiaceae</taxon>
        <taxon>Pseudonocardia</taxon>
    </lineage>
</organism>
<name>A0A1M6U704_PSETH</name>
<dbReference type="PANTHER" id="PTHR31873">
    <property type="entry name" value="L-ASPARTATE DEHYDROGENASE-RELATED"/>
    <property type="match status" value="1"/>
</dbReference>
<comment type="pathway">
    <text evidence="6">Cofactor biosynthesis; NAD(+) biosynthesis; iminoaspartate from L-aspartate (dehydrogenase route): step 1/1.</text>
</comment>
<dbReference type="Pfam" id="PF01958">
    <property type="entry name" value="Asp_DH_C"/>
    <property type="match status" value="1"/>
</dbReference>
<keyword evidence="2 6" id="KW-0662">Pyridine nucleotide biosynthesis</keyword>
<comment type="catalytic activity">
    <reaction evidence="6">
        <text>L-aspartate + NADP(+) + H2O = oxaloacetate + NH4(+) + NADPH + H(+)</text>
        <dbReference type="Rhea" id="RHEA:11784"/>
        <dbReference type="ChEBI" id="CHEBI:15377"/>
        <dbReference type="ChEBI" id="CHEBI:15378"/>
        <dbReference type="ChEBI" id="CHEBI:16452"/>
        <dbReference type="ChEBI" id="CHEBI:28938"/>
        <dbReference type="ChEBI" id="CHEBI:29991"/>
        <dbReference type="ChEBI" id="CHEBI:57783"/>
        <dbReference type="ChEBI" id="CHEBI:58349"/>
        <dbReference type="EC" id="1.4.1.21"/>
    </reaction>
</comment>
<dbReference type="EMBL" id="FRAP01000009">
    <property type="protein sequence ID" value="SHK64858.1"/>
    <property type="molecule type" value="Genomic_DNA"/>
</dbReference>
<comment type="function">
    <text evidence="6">Specifically catalyzes the NAD or NADP-dependent dehydrogenation of L-aspartate to iminoaspartate.</text>
</comment>
<evidence type="ECO:0000313" key="10">
    <source>
        <dbReference type="Proteomes" id="UP000184363"/>
    </source>
</evidence>
<evidence type="ECO:0000256" key="2">
    <source>
        <dbReference type="ARBA" id="ARBA00022642"/>
    </source>
</evidence>
<sequence length="264" mass="26469">MSGGGMSGGGERGVCVVGAGAIGSAVAEAIRGGRVPGARLAAVLRSASTAAETERAIAVSDLVVEAASVAVARELIPRVTRCGKDVVVCSGGVFAEYPCASALIAGPGRVLLPTGALGGFDILAAAARAGTAVARVRHTTIKRPAALGAGEGVAQPREVFRGSAREAALRFPRTSNSSVTLALATLGLDRVEVVVVADPAATCTRHVVEWESPLGRYELRFENAVDPSSGGRTSAVTAWSVIEVLAALARGAGPGVVVLEPRAG</sequence>
<comment type="catalytic activity">
    <reaction evidence="6">
        <text>L-aspartate + NAD(+) + H2O = oxaloacetate + NH4(+) + NADH + H(+)</text>
        <dbReference type="Rhea" id="RHEA:11788"/>
        <dbReference type="ChEBI" id="CHEBI:15377"/>
        <dbReference type="ChEBI" id="CHEBI:15378"/>
        <dbReference type="ChEBI" id="CHEBI:16452"/>
        <dbReference type="ChEBI" id="CHEBI:28938"/>
        <dbReference type="ChEBI" id="CHEBI:29991"/>
        <dbReference type="ChEBI" id="CHEBI:57540"/>
        <dbReference type="ChEBI" id="CHEBI:57945"/>
        <dbReference type="EC" id="1.4.1.21"/>
    </reaction>
</comment>
<evidence type="ECO:0000313" key="9">
    <source>
        <dbReference type="EMBL" id="SHK64858.1"/>
    </source>
</evidence>
<dbReference type="GO" id="GO:0009435">
    <property type="term" value="P:NAD+ biosynthetic process"/>
    <property type="evidence" value="ECO:0007669"/>
    <property type="project" value="UniProtKB-UniRule"/>
</dbReference>
<dbReference type="Pfam" id="PF03447">
    <property type="entry name" value="NAD_binding_3"/>
    <property type="match status" value="1"/>
</dbReference>
<evidence type="ECO:0000256" key="5">
    <source>
        <dbReference type="ARBA" id="ARBA00023027"/>
    </source>
</evidence>
<gene>
    <name evidence="6" type="primary">nadX</name>
    <name evidence="9" type="ORF">SAMN05443637_109170</name>
</gene>
<feature type="active site" evidence="6">
    <location>
        <position position="206"/>
    </location>
</feature>